<evidence type="ECO:0000259" key="3">
    <source>
        <dbReference type="Pfam" id="PF13490"/>
    </source>
</evidence>
<feature type="domain" description="Putative zinc-finger" evidence="3">
    <location>
        <begin position="12"/>
        <end position="45"/>
    </location>
</feature>
<comment type="caution">
    <text evidence="4">The sequence shown here is derived from an EMBL/GenBank/DDBJ whole genome shotgun (WGS) entry which is preliminary data.</text>
</comment>
<dbReference type="Proteomes" id="UP000278422">
    <property type="component" value="Unassembled WGS sequence"/>
</dbReference>
<dbReference type="InterPro" id="IPR027383">
    <property type="entry name" value="Znf_put"/>
</dbReference>
<dbReference type="AlphaFoldDB" id="A0A3R8QPX1"/>
<sequence>MTSENTSRRSECEELLTVLYEYVDGSTDDRTRARLQDHVDRCPSCLEHLGIEQQVRQILRTRCTASAPSDLRRRIVSALRTETTVTTVETVRGADGETAQVTRRTTNRTTEVRYPGQ</sequence>
<protein>
    <submittedName>
        <fullName evidence="4">Mycothiol system anti-sigma-R factor</fullName>
    </submittedName>
</protein>
<evidence type="ECO:0000313" key="4">
    <source>
        <dbReference type="EMBL" id="RRQ02688.1"/>
    </source>
</evidence>
<reference evidence="4 5" key="1">
    <citation type="submission" date="2018-01" db="EMBL/GenBank/DDBJ databases">
        <title>Twenty Corynebacterium bovis Genomes.</title>
        <authorList>
            <person name="Gulvik C.A."/>
        </authorList>
    </citation>
    <scope>NUCLEOTIDE SEQUENCE [LARGE SCALE GENOMIC DNA]</scope>
    <source>
        <strain evidence="4 5">16-2004</strain>
    </source>
</reference>
<evidence type="ECO:0000256" key="2">
    <source>
        <dbReference type="ARBA" id="ARBA00023163"/>
    </source>
</evidence>
<dbReference type="GeneID" id="60807922"/>
<dbReference type="NCBIfam" id="TIGR03988">
    <property type="entry name" value="antisig_RsrA"/>
    <property type="match status" value="1"/>
</dbReference>
<proteinExistence type="predicted"/>
<dbReference type="Gene3D" id="1.10.10.1320">
    <property type="entry name" value="Anti-sigma factor, zinc-finger domain"/>
    <property type="match status" value="1"/>
</dbReference>
<dbReference type="OrthoDB" id="3267840at2"/>
<name>A0A3R8QPX1_9CORY</name>
<gene>
    <name evidence="4" type="ORF">CXF42_09305</name>
</gene>
<keyword evidence="5" id="KW-1185">Reference proteome</keyword>
<evidence type="ECO:0000256" key="1">
    <source>
        <dbReference type="ARBA" id="ARBA00023015"/>
    </source>
</evidence>
<keyword evidence="1" id="KW-0805">Transcription regulation</keyword>
<dbReference type="InterPro" id="IPR024020">
    <property type="entry name" value="Anit_sigma_mycothiol_RsrA"/>
</dbReference>
<keyword evidence="2" id="KW-0804">Transcription</keyword>
<organism evidence="4 5">
    <name type="scientific">Corynebacterium bovis</name>
    <dbReference type="NCBI Taxonomy" id="36808"/>
    <lineage>
        <taxon>Bacteria</taxon>
        <taxon>Bacillati</taxon>
        <taxon>Actinomycetota</taxon>
        <taxon>Actinomycetes</taxon>
        <taxon>Mycobacteriales</taxon>
        <taxon>Corynebacteriaceae</taxon>
        <taxon>Corynebacterium</taxon>
    </lineage>
</organism>
<dbReference type="Pfam" id="PF13490">
    <property type="entry name" value="zf-HC2"/>
    <property type="match status" value="1"/>
</dbReference>
<evidence type="ECO:0000313" key="5">
    <source>
        <dbReference type="Proteomes" id="UP000278422"/>
    </source>
</evidence>
<dbReference type="InterPro" id="IPR041916">
    <property type="entry name" value="Anti_sigma_zinc_sf"/>
</dbReference>
<dbReference type="EMBL" id="PQNQ01000033">
    <property type="protein sequence ID" value="RRQ02688.1"/>
    <property type="molecule type" value="Genomic_DNA"/>
</dbReference>
<accession>A0A3R8QPX1</accession>
<dbReference type="RefSeq" id="WP_125175372.1">
    <property type="nucleotide sequence ID" value="NZ_JALGIX010000001.1"/>
</dbReference>